<accession>A0A0B1TLU1</accession>
<evidence type="ECO:0000313" key="3">
    <source>
        <dbReference type="Proteomes" id="UP000053660"/>
    </source>
</evidence>
<reference evidence="2 3" key="1">
    <citation type="submission" date="2014-03" db="EMBL/GenBank/DDBJ databases">
        <title>Draft genome of the hookworm Oesophagostomum dentatum.</title>
        <authorList>
            <person name="Mitreva M."/>
        </authorList>
    </citation>
    <scope>NUCLEOTIDE SEQUENCE [LARGE SCALE GENOMIC DNA]</scope>
    <source>
        <strain evidence="2 3">OD-Hann</strain>
    </source>
</reference>
<feature type="compositionally biased region" description="Basic residues" evidence="1">
    <location>
        <begin position="214"/>
        <end position="226"/>
    </location>
</feature>
<feature type="region of interest" description="Disordered" evidence="1">
    <location>
        <begin position="100"/>
        <end position="122"/>
    </location>
</feature>
<dbReference type="Proteomes" id="UP000053660">
    <property type="component" value="Unassembled WGS sequence"/>
</dbReference>
<protein>
    <submittedName>
        <fullName evidence="2">Uncharacterized protein</fullName>
    </submittedName>
</protein>
<dbReference type="EMBL" id="KN549343">
    <property type="protein sequence ID" value="KHJ98199.1"/>
    <property type="molecule type" value="Genomic_DNA"/>
</dbReference>
<keyword evidence="3" id="KW-1185">Reference proteome</keyword>
<name>A0A0B1TLU1_OESDE</name>
<organism evidence="2 3">
    <name type="scientific">Oesophagostomum dentatum</name>
    <name type="common">Nodular worm</name>
    <dbReference type="NCBI Taxonomy" id="61180"/>
    <lineage>
        <taxon>Eukaryota</taxon>
        <taxon>Metazoa</taxon>
        <taxon>Ecdysozoa</taxon>
        <taxon>Nematoda</taxon>
        <taxon>Chromadorea</taxon>
        <taxon>Rhabditida</taxon>
        <taxon>Rhabditina</taxon>
        <taxon>Rhabditomorpha</taxon>
        <taxon>Strongyloidea</taxon>
        <taxon>Strongylidae</taxon>
        <taxon>Oesophagostomum</taxon>
    </lineage>
</organism>
<proteinExistence type="predicted"/>
<sequence>MLGYLQVPGRAPNPQHSVFIALPSSFANVNSEIDYEGTTTIYVYEKLLDTAITTSIIVLWPDKMPESRAMRQLPIALEYHLQIGGTLIFFPSPFDYSNVEEKTDPSVSEKDEANSQQPRQLKEFDFASAEVREMRKKEKMTKARRRREEYMPNFYVIQNPEGRCREMNISFKKPTECRRNLTPARGHGPNPAKKDCRSYSPSRSRRQPKDSLKRAARRTVFHQRAA</sequence>
<evidence type="ECO:0000313" key="2">
    <source>
        <dbReference type="EMBL" id="KHJ98199.1"/>
    </source>
</evidence>
<dbReference type="AlphaFoldDB" id="A0A0B1TLU1"/>
<gene>
    <name evidence="2" type="ORF">OESDEN_01818</name>
</gene>
<feature type="region of interest" description="Disordered" evidence="1">
    <location>
        <begin position="177"/>
        <end position="226"/>
    </location>
</feature>
<evidence type="ECO:0000256" key="1">
    <source>
        <dbReference type="SAM" id="MobiDB-lite"/>
    </source>
</evidence>
<feature type="compositionally biased region" description="Basic and acidic residues" evidence="1">
    <location>
        <begin position="100"/>
        <end position="113"/>
    </location>
</feature>